<feature type="non-terminal residue" evidence="1">
    <location>
        <position position="64"/>
    </location>
</feature>
<name>A0A392TS64_9FABA</name>
<keyword evidence="2" id="KW-1185">Reference proteome</keyword>
<sequence length="64" mass="6948">MGLDDVLYGTVRSNLLATDPLPSLNKMYATLIQEERVISMAGTKEERGEIVGLVVQTGGRARGR</sequence>
<dbReference type="Proteomes" id="UP000265520">
    <property type="component" value="Unassembled WGS sequence"/>
</dbReference>
<dbReference type="AlphaFoldDB" id="A0A392TS64"/>
<evidence type="ECO:0000313" key="2">
    <source>
        <dbReference type="Proteomes" id="UP000265520"/>
    </source>
</evidence>
<comment type="caution">
    <text evidence="1">The sequence shown here is derived from an EMBL/GenBank/DDBJ whole genome shotgun (WGS) entry which is preliminary data.</text>
</comment>
<accession>A0A392TS64</accession>
<evidence type="ECO:0000313" key="1">
    <source>
        <dbReference type="EMBL" id="MCI64043.1"/>
    </source>
</evidence>
<organism evidence="1 2">
    <name type="scientific">Trifolium medium</name>
    <dbReference type="NCBI Taxonomy" id="97028"/>
    <lineage>
        <taxon>Eukaryota</taxon>
        <taxon>Viridiplantae</taxon>
        <taxon>Streptophyta</taxon>
        <taxon>Embryophyta</taxon>
        <taxon>Tracheophyta</taxon>
        <taxon>Spermatophyta</taxon>
        <taxon>Magnoliopsida</taxon>
        <taxon>eudicotyledons</taxon>
        <taxon>Gunneridae</taxon>
        <taxon>Pentapetalae</taxon>
        <taxon>rosids</taxon>
        <taxon>fabids</taxon>
        <taxon>Fabales</taxon>
        <taxon>Fabaceae</taxon>
        <taxon>Papilionoideae</taxon>
        <taxon>50 kb inversion clade</taxon>
        <taxon>NPAAA clade</taxon>
        <taxon>Hologalegina</taxon>
        <taxon>IRL clade</taxon>
        <taxon>Trifolieae</taxon>
        <taxon>Trifolium</taxon>
    </lineage>
</organism>
<proteinExistence type="predicted"/>
<dbReference type="EMBL" id="LXQA010648124">
    <property type="protein sequence ID" value="MCI64043.1"/>
    <property type="molecule type" value="Genomic_DNA"/>
</dbReference>
<reference evidence="1 2" key="1">
    <citation type="journal article" date="2018" name="Front. Plant Sci.">
        <title>Red Clover (Trifolium pratense) and Zigzag Clover (T. medium) - A Picture of Genomic Similarities and Differences.</title>
        <authorList>
            <person name="Dluhosova J."/>
            <person name="Istvanek J."/>
            <person name="Nedelnik J."/>
            <person name="Repkova J."/>
        </authorList>
    </citation>
    <scope>NUCLEOTIDE SEQUENCE [LARGE SCALE GENOMIC DNA]</scope>
    <source>
        <strain evidence="2">cv. 10/8</strain>
        <tissue evidence="1">Leaf</tissue>
    </source>
</reference>
<protein>
    <submittedName>
        <fullName evidence="1">Uncharacterized protein</fullName>
    </submittedName>
</protein>